<sequence length="458" mass="51642">MQDSHTCLFHNWASIIRISKIVGLDYPDVSSNIRIPRDADDEPTSCVLKNNDTLSDDDFAKLQAAEKFARIFQAHAQNLMLTRLEKTSLLRVMLEAFGADRSSAAPKLYGGNVLYYQRRNSGEKSNTITMSSAAQRNISVELPTITTFHLDKLWLMPPDEMNIQIQAGEQAPGVCTYNTNATRAVTPHPCSAYRRTLVRKAMLVSGLGLKSCKACKRKDDKRSGGSVPEIRVRRGVTIRLKKECEMSGWTAGSAEYENAIKAVRVDIARIFAEADHDDQITYTNQYTLQDKQVDLSAGEKKPLDCSSDAVWLFLRFVDRSLIHPSGNIAVTSMVLNFAKHIHIPSLKFTTDPADVSSLPKNLDRIHGVVNGILAFLNVELTQFDNDNYTIYIFCIFTICVIKCEIKADDHNAERKEHYKKNYDIPVEIYNAIKQEIASAEWRRPAIPVEMGWKMTFLI</sequence>
<gene>
    <name evidence="1" type="ORF">D6D01_10406</name>
</gene>
<organism evidence="1 2">
    <name type="scientific">Aureobasidium pullulans</name>
    <name type="common">Black yeast</name>
    <name type="synonym">Pullularia pullulans</name>
    <dbReference type="NCBI Taxonomy" id="5580"/>
    <lineage>
        <taxon>Eukaryota</taxon>
        <taxon>Fungi</taxon>
        <taxon>Dikarya</taxon>
        <taxon>Ascomycota</taxon>
        <taxon>Pezizomycotina</taxon>
        <taxon>Dothideomycetes</taxon>
        <taxon>Dothideomycetidae</taxon>
        <taxon>Dothideales</taxon>
        <taxon>Saccotheciaceae</taxon>
        <taxon>Aureobasidium</taxon>
    </lineage>
</organism>
<accession>A0A4V4JP26</accession>
<dbReference type="AlphaFoldDB" id="A0A4V4JP26"/>
<dbReference type="EMBL" id="QZBD01001040">
    <property type="protein sequence ID" value="THY00673.1"/>
    <property type="molecule type" value="Genomic_DNA"/>
</dbReference>
<comment type="caution">
    <text evidence="1">The sequence shown here is derived from an EMBL/GenBank/DDBJ whole genome shotgun (WGS) entry which is preliminary data.</text>
</comment>
<evidence type="ECO:0000313" key="1">
    <source>
        <dbReference type="EMBL" id="THY00673.1"/>
    </source>
</evidence>
<name>A0A4V4JP26_AURPU</name>
<evidence type="ECO:0000313" key="2">
    <source>
        <dbReference type="Proteomes" id="UP000306584"/>
    </source>
</evidence>
<reference evidence="1 2" key="1">
    <citation type="submission" date="2018-10" db="EMBL/GenBank/DDBJ databases">
        <title>Fifty Aureobasidium pullulans genomes reveal a recombining polyextremotolerant generalist.</title>
        <authorList>
            <person name="Gostincar C."/>
            <person name="Turk M."/>
            <person name="Zajc J."/>
            <person name="Gunde-Cimerman N."/>
        </authorList>
    </citation>
    <scope>NUCLEOTIDE SEQUENCE [LARGE SCALE GENOMIC DNA]</scope>
    <source>
        <strain evidence="1 2">EXF-6604</strain>
    </source>
</reference>
<proteinExistence type="predicted"/>
<protein>
    <submittedName>
        <fullName evidence="1">Uncharacterized protein</fullName>
    </submittedName>
</protein>
<dbReference type="Proteomes" id="UP000306584">
    <property type="component" value="Unassembled WGS sequence"/>
</dbReference>